<feature type="compositionally biased region" description="Low complexity" evidence="2">
    <location>
        <begin position="1517"/>
        <end position="1542"/>
    </location>
</feature>
<feature type="region of interest" description="Disordered" evidence="2">
    <location>
        <begin position="908"/>
        <end position="933"/>
    </location>
</feature>
<evidence type="ECO:0000256" key="2">
    <source>
        <dbReference type="SAM" id="MobiDB-lite"/>
    </source>
</evidence>
<feature type="region of interest" description="Disordered" evidence="2">
    <location>
        <begin position="1478"/>
        <end position="1548"/>
    </location>
</feature>
<dbReference type="Proteomes" id="UP000790347">
    <property type="component" value="Unassembled WGS sequence"/>
</dbReference>
<feature type="region of interest" description="Disordered" evidence="2">
    <location>
        <begin position="660"/>
        <end position="679"/>
    </location>
</feature>
<feature type="compositionally biased region" description="Low complexity" evidence="2">
    <location>
        <begin position="118"/>
        <end position="129"/>
    </location>
</feature>
<reference evidence="4" key="1">
    <citation type="submission" date="2013-05" db="EMBL/GenBank/DDBJ databases">
        <authorList>
            <person name="Yim A.K.Y."/>
            <person name="Chan T.F."/>
            <person name="Ji K.M."/>
            <person name="Liu X.Y."/>
            <person name="Zhou J.W."/>
            <person name="Li R.Q."/>
            <person name="Yang K.Y."/>
            <person name="Li J."/>
            <person name="Li M."/>
            <person name="Law P.T.W."/>
            <person name="Wu Y.L."/>
            <person name="Cai Z.L."/>
            <person name="Qin H."/>
            <person name="Bao Y."/>
            <person name="Leung R.K.K."/>
            <person name="Ng P.K.S."/>
            <person name="Zou J."/>
            <person name="Zhong X.J."/>
            <person name="Ran P.X."/>
            <person name="Zhong N.S."/>
            <person name="Liu Z.G."/>
            <person name="Tsui S.K.W."/>
        </authorList>
    </citation>
    <scope>NUCLEOTIDE SEQUENCE</scope>
    <source>
        <strain evidence="4">Derf</strain>
        <tissue evidence="4">Whole organism</tissue>
    </source>
</reference>
<dbReference type="Gene3D" id="3.10.390.10">
    <property type="entry name" value="SAND domain-like"/>
    <property type="match status" value="1"/>
</dbReference>
<feature type="compositionally biased region" description="Low complexity" evidence="2">
    <location>
        <begin position="1"/>
        <end position="12"/>
    </location>
</feature>
<accession>A0A922L8U3</accession>
<gene>
    <name evidence="4" type="ORF">DERF_000615</name>
</gene>
<feature type="compositionally biased region" description="Polar residues" evidence="2">
    <location>
        <begin position="1014"/>
        <end position="1034"/>
    </location>
</feature>
<feature type="region of interest" description="Disordered" evidence="2">
    <location>
        <begin position="744"/>
        <end position="767"/>
    </location>
</feature>
<feature type="compositionally biased region" description="Basic and acidic residues" evidence="2">
    <location>
        <begin position="1368"/>
        <end position="1377"/>
    </location>
</feature>
<feature type="compositionally biased region" description="Low complexity" evidence="2">
    <location>
        <begin position="26"/>
        <end position="49"/>
    </location>
</feature>
<proteinExistence type="inferred from homology"/>
<name>A0A922L8U3_DERFA</name>
<comment type="caution">
    <text evidence="4">The sequence shown here is derived from an EMBL/GenBank/DDBJ whole genome shotgun (WGS) entry which is preliminary data.</text>
</comment>
<feature type="compositionally biased region" description="Polar residues" evidence="2">
    <location>
        <begin position="1283"/>
        <end position="1307"/>
    </location>
</feature>
<dbReference type="GO" id="GO:0000978">
    <property type="term" value="F:RNA polymerase II cis-regulatory region sequence-specific DNA binding"/>
    <property type="evidence" value="ECO:0007669"/>
    <property type="project" value="TreeGrafter"/>
</dbReference>
<dbReference type="InterPro" id="IPR009061">
    <property type="entry name" value="DNA-bd_dom_put_sf"/>
</dbReference>
<dbReference type="SUPFAM" id="SSF46955">
    <property type="entry name" value="Putative DNA-binding domain"/>
    <property type="match status" value="1"/>
</dbReference>
<dbReference type="GO" id="GO:0005667">
    <property type="term" value="C:transcription regulator complex"/>
    <property type="evidence" value="ECO:0007669"/>
    <property type="project" value="TreeGrafter"/>
</dbReference>
<dbReference type="GO" id="GO:0005737">
    <property type="term" value="C:cytoplasm"/>
    <property type="evidence" value="ECO:0007669"/>
    <property type="project" value="TreeGrafter"/>
</dbReference>
<feature type="region of interest" description="Disordered" evidence="2">
    <location>
        <begin position="68"/>
        <end position="93"/>
    </location>
</feature>
<evidence type="ECO:0000256" key="1">
    <source>
        <dbReference type="ARBA" id="ARBA00009513"/>
    </source>
</evidence>
<comment type="similarity">
    <text evidence="1">Belongs to the SKI family.</text>
</comment>
<feature type="compositionally biased region" description="Basic residues" evidence="2">
    <location>
        <begin position="13"/>
        <end position="25"/>
    </location>
</feature>
<feature type="compositionally biased region" description="Polar residues" evidence="2">
    <location>
        <begin position="960"/>
        <end position="977"/>
    </location>
</feature>
<dbReference type="GO" id="GO:0046332">
    <property type="term" value="F:SMAD binding"/>
    <property type="evidence" value="ECO:0007669"/>
    <property type="project" value="InterPro"/>
</dbReference>
<feature type="region of interest" description="Disordered" evidence="2">
    <location>
        <begin position="1443"/>
        <end position="1466"/>
    </location>
</feature>
<dbReference type="InterPro" id="IPR010919">
    <property type="entry name" value="SAND-like_dom_sf"/>
</dbReference>
<dbReference type="GO" id="GO:0005634">
    <property type="term" value="C:nucleus"/>
    <property type="evidence" value="ECO:0007669"/>
    <property type="project" value="TreeGrafter"/>
</dbReference>
<evidence type="ECO:0000259" key="3">
    <source>
        <dbReference type="SMART" id="SM01046"/>
    </source>
</evidence>
<dbReference type="Pfam" id="PF08782">
    <property type="entry name" value="c-SKI_SMAD_bind"/>
    <property type="match status" value="1"/>
</dbReference>
<feature type="domain" description="c-SKI SMAD4-binding" evidence="3">
    <location>
        <begin position="436"/>
        <end position="532"/>
    </location>
</feature>
<feature type="region of interest" description="Disordered" evidence="2">
    <location>
        <begin position="960"/>
        <end position="981"/>
    </location>
</feature>
<feature type="compositionally biased region" description="Low complexity" evidence="2">
    <location>
        <begin position="1310"/>
        <end position="1323"/>
    </location>
</feature>
<sequence>MTIMQQSHAQKQQFHHHHHHNHNHHSSSIQTSSSSSVSDSIDSQSDCQSSIDCPVDLSKLNTVEQQRSVIFPPSSSSSTSTSTTNINKVDTNSLDTNHHQYQSATTPIVMDLSVANVNNNNGESQQQSSTTPTAALESHSRHIKKVLKHYQAAATLSLNGPDWFLPIVSSFSATTTNGNSSMTASTSSPSLRVIEASSSSSSSSVDNGALELTKTSNSTLNVDNKVGTGNVSTTLDLRTTTNSSTTMTTTNKQTISPYLSTIGQSTCKALSTNRSSSSSSSMKDLFDPLLAPPPFPIQQPPLLTPPDQGPSRSERSETRLEGEFIACFMVGGERRLCVPQIFNIVLRDFSLQQINQVIEELQINCSTCTRDQMEVLKLSGDIPPMAPSCGLITKTDAHRLCSTLLGSATSGSGPGGGNNNISSGKAGLDFHNTPYILVYHECFGRCVGRYAPSLYTHQSAQCIQCDECMASFAPYAFVCHSHKPRENRTVHWGFDPTNWRSYLLPIEDLASYETSPLMAISNNLSMLLADSKNLSHLLLLVQSSKSTSSSSSSSSLIPPCCTGGRKSLKSSQSSMTAVIDALYQSIGGGKNIDNIRSIMKEMKCRFSKQTISSSSTSKLNSSSSRLMQPLIQSGNNHTKRKDMFDTPILSSSSSKSSSLLMSLESTLNQHQQQTSNKRIKSEPLDLHHPSYSNCIQVGAANAAAAAAAAAEGVGGSNCQSTNNLQTMSPFVYPFLQSYLTSGMMPPPPQSLTQKQLPSTSCSNDEKQQLGQKEFLMQQKQPTTNTTTNYLSALLNGAAAAAAAAAAASGNSSSSSSSITNNSSNALIANILNTKSSDSSDSLSSMQNKLQSKALSSSLFTANNNNNANHFCQSNPLVTMMINGANNAGRLYNSFYGSSNVDYSSIVNQSSRMASSQPPQQQQTTASSSSNSHPIDRLLGDSLLLVNQRKGELLDINPLKSESQRCSTSQSPKETLTDTLIGDNVRTSLSSSSSLLSAPKNLNSSSHQLYESTAIKSSTNQKDNDVDNTSQQSHGDLSWPFVAGTSVTHQNMQSSAANNHLKWNQCANKNLAALISPNTLMEGNLYNTIHMLQKMRHLCFELGMTPNLFEPSSSSSSTSSSTNRNFVSKENAQLEVETRIQLLGQLIKDSSFDALKRNLSMIEYLIDDILVHFINNNHQLPSTGSLIMERFKKQMFTNILDMLEGIFADKLSNITNQNAEQQLSSHLKMEKIDNETVTVAKKTMSSSKDCDDIKTCQQQSQQNIADTHGIDNDHHLIAHRTDNSSKVNKNEQPSSDFDSISKTTNADTIQEPESVQSSYSSIQIIEEDETHSPTATINSQKDEENDSQSIKSTIADNEELIHIDNNNDDNNHSMREKQMSSNSTTTTSIPTTIASESSIVDSMVAHHLLTNGYHHPHRPTIEAINEQLSHAISTLAAAAASVSSTRSTASPTPIRSSSSSSPLSPNTVPSYHSNINFLIGNSLNNQNNHHHHRMANNNNNNHLHHSSNGLVVGDDVVTGNTASNTPTTTNSLTQPSTQPPLLLATGSPN</sequence>
<feature type="region of interest" description="Disordered" evidence="2">
    <location>
        <begin position="1278"/>
        <end position="1388"/>
    </location>
</feature>
<evidence type="ECO:0000313" key="5">
    <source>
        <dbReference type="Proteomes" id="UP000790347"/>
    </source>
</evidence>
<dbReference type="GO" id="GO:0000981">
    <property type="term" value="F:DNA-binding transcription factor activity, RNA polymerase II-specific"/>
    <property type="evidence" value="ECO:0007669"/>
    <property type="project" value="TreeGrafter"/>
</dbReference>
<feature type="compositionally biased region" description="Low complexity" evidence="2">
    <location>
        <begin position="74"/>
        <end position="84"/>
    </location>
</feature>
<feature type="compositionally biased region" description="Pro residues" evidence="2">
    <location>
        <begin position="290"/>
        <end position="308"/>
    </location>
</feature>
<dbReference type="InterPro" id="IPR014890">
    <property type="entry name" value="c-SKI_SMAD4-bd_dom"/>
</dbReference>
<feature type="region of interest" description="Disordered" evidence="2">
    <location>
        <begin position="118"/>
        <end position="137"/>
    </location>
</feature>
<dbReference type="SUPFAM" id="SSF63763">
    <property type="entry name" value="SAND domain-like"/>
    <property type="match status" value="1"/>
</dbReference>
<reference evidence="4" key="2">
    <citation type="journal article" date="2022" name="Res Sq">
        <title>Comparative Genomics Reveals Insights into the Divergent Evolution of Astigmatic Mites and Household Pest Adaptations.</title>
        <authorList>
            <person name="Xiong Q."/>
            <person name="Wan A.T.-Y."/>
            <person name="Liu X.-Y."/>
            <person name="Fung C.S.-H."/>
            <person name="Xiao X."/>
            <person name="Malainual N."/>
            <person name="Hou J."/>
            <person name="Wang L."/>
            <person name="Wang M."/>
            <person name="Yang K."/>
            <person name="Cui Y."/>
            <person name="Leung E."/>
            <person name="Nong W."/>
            <person name="Shin S.-K."/>
            <person name="Au S."/>
            <person name="Jeong K.Y."/>
            <person name="Chew F.T."/>
            <person name="Hui J."/>
            <person name="Leung T.F."/>
            <person name="Tungtrongchitr A."/>
            <person name="Zhong N."/>
            <person name="Liu Z."/>
            <person name="Tsui S."/>
        </authorList>
    </citation>
    <scope>NUCLEOTIDE SEQUENCE</scope>
    <source>
        <strain evidence="4">Derf</strain>
        <tissue evidence="4">Whole organism</tissue>
    </source>
</reference>
<organism evidence="4 5">
    <name type="scientific">Dermatophagoides farinae</name>
    <name type="common">American house dust mite</name>
    <dbReference type="NCBI Taxonomy" id="6954"/>
    <lineage>
        <taxon>Eukaryota</taxon>
        <taxon>Metazoa</taxon>
        <taxon>Ecdysozoa</taxon>
        <taxon>Arthropoda</taxon>
        <taxon>Chelicerata</taxon>
        <taxon>Arachnida</taxon>
        <taxon>Acari</taxon>
        <taxon>Acariformes</taxon>
        <taxon>Sarcoptiformes</taxon>
        <taxon>Astigmata</taxon>
        <taxon>Psoroptidia</taxon>
        <taxon>Analgoidea</taxon>
        <taxon>Pyroglyphidae</taxon>
        <taxon>Dermatophagoidinae</taxon>
        <taxon>Dermatophagoides</taxon>
    </lineage>
</organism>
<dbReference type="GO" id="GO:0030514">
    <property type="term" value="P:negative regulation of BMP signaling pathway"/>
    <property type="evidence" value="ECO:0007669"/>
    <property type="project" value="TreeGrafter"/>
</dbReference>
<feature type="region of interest" description="Disordered" evidence="2">
    <location>
        <begin position="270"/>
        <end position="317"/>
    </location>
</feature>
<dbReference type="InterPro" id="IPR037000">
    <property type="entry name" value="Ski_DNA-bd_sf"/>
</dbReference>
<dbReference type="Gene3D" id="3.10.260.20">
    <property type="entry name" value="Ski"/>
    <property type="match status" value="1"/>
</dbReference>
<keyword evidence="5" id="KW-1185">Reference proteome</keyword>
<dbReference type="SMART" id="SM01046">
    <property type="entry name" value="c-SKI_SMAD_bind"/>
    <property type="match status" value="1"/>
</dbReference>
<dbReference type="FunFam" id="3.10.260.20:FF:000002">
    <property type="entry name" value="SKI-like oncogene a"/>
    <property type="match status" value="1"/>
</dbReference>
<protein>
    <recommendedName>
        <fullName evidence="3">c-SKI SMAD4-binding domain-containing protein</fullName>
    </recommendedName>
</protein>
<dbReference type="Pfam" id="PF02437">
    <property type="entry name" value="Ski_Sno_DHD"/>
    <property type="match status" value="1"/>
</dbReference>
<dbReference type="CDD" id="cd21079">
    <property type="entry name" value="DHD_Ski_Sno"/>
    <property type="match status" value="1"/>
</dbReference>
<feature type="compositionally biased region" description="Polar residues" evidence="2">
    <location>
        <begin position="750"/>
        <end position="762"/>
    </location>
</feature>
<feature type="compositionally biased region" description="Low complexity" evidence="2">
    <location>
        <begin position="908"/>
        <end position="931"/>
    </location>
</feature>
<dbReference type="PANTHER" id="PTHR10005:SF25">
    <property type="entry name" value="SNO ONCOGENE, ISOFORM B"/>
    <property type="match status" value="1"/>
</dbReference>
<feature type="region of interest" description="Disordered" evidence="2">
    <location>
        <begin position="1"/>
        <end position="49"/>
    </location>
</feature>
<dbReference type="InterPro" id="IPR023216">
    <property type="entry name" value="Tscrpt_reg_SKI_SnoN"/>
</dbReference>
<dbReference type="EMBL" id="ASGP02000001">
    <property type="protein sequence ID" value="KAH9526538.1"/>
    <property type="molecule type" value="Genomic_DNA"/>
</dbReference>
<feature type="region of interest" description="Disordered" evidence="2">
    <location>
        <begin position="1014"/>
        <end position="1037"/>
    </location>
</feature>
<dbReference type="InterPro" id="IPR003380">
    <property type="entry name" value="SKI/SNO/DAC"/>
</dbReference>
<dbReference type="PANTHER" id="PTHR10005">
    <property type="entry name" value="SKI ONCOGENE-RELATED"/>
    <property type="match status" value="1"/>
</dbReference>
<evidence type="ECO:0000313" key="4">
    <source>
        <dbReference type="EMBL" id="KAH9526538.1"/>
    </source>
</evidence>
<feature type="compositionally biased region" description="Low complexity" evidence="2">
    <location>
        <begin position="1379"/>
        <end position="1388"/>
    </location>
</feature>